<organism evidence="3 4">
    <name type="scientific">Rhizobium lusitanum</name>
    <dbReference type="NCBI Taxonomy" id="293958"/>
    <lineage>
        <taxon>Bacteria</taxon>
        <taxon>Pseudomonadati</taxon>
        <taxon>Pseudomonadota</taxon>
        <taxon>Alphaproteobacteria</taxon>
        <taxon>Hyphomicrobiales</taxon>
        <taxon>Rhizobiaceae</taxon>
        <taxon>Rhizobium/Agrobacterium group</taxon>
        <taxon>Rhizobium</taxon>
    </lineage>
</organism>
<dbReference type="Pfam" id="PF06032">
    <property type="entry name" value="S-Me-THD_N"/>
    <property type="match status" value="1"/>
</dbReference>
<sequence>MKRNLTPDDIEPAVLGGAILGGGGGGLINEGLRSARLALEAGTPQLWSPEELSPETLSVTVALVGAPSSPQAYVRATHMLQALTQIRQAEPRIAAINTNENGAETTVNGWLQSALTGLPLLDLACNGRAHPTGLMGALGLHRVEGYRCRQAFAGGDDAHFVEGLLSGRLEEVANTVRCASVEAGGLLAVARNPVPLSLAVANGAPGAISQAIGIGRALLDGGIRAVVRHMDGNISLQGEVTGYQCQRRDGLDIGHVTFSSNAKLRFINEFMTFDVDGRRRASFPDLIMTFDEEGRPIVSAKITKGQRLTVITVPRGKLLLSSTMAMPELFEPLNRILTATPGETPL</sequence>
<dbReference type="AlphaFoldDB" id="A0A6L9UCN7"/>
<comment type="caution">
    <text evidence="3">The sequence shown here is derived from an EMBL/GenBank/DDBJ whole genome shotgun (WGS) entry which is preliminary data.</text>
</comment>
<accession>A0A6L9UCN7</accession>
<name>A0A6L9UCN7_9HYPH</name>
<evidence type="ECO:0000259" key="2">
    <source>
        <dbReference type="Pfam" id="PF20906"/>
    </source>
</evidence>
<dbReference type="InterPro" id="IPR024071">
    <property type="entry name" value="S-Me-THD_C_sf"/>
</dbReference>
<dbReference type="InterPro" id="IPR027479">
    <property type="entry name" value="S-Me-THD_N_sf"/>
</dbReference>
<evidence type="ECO:0000313" key="4">
    <source>
        <dbReference type="Proteomes" id="UP000483035"/>
    </source>
</evidence>
<proteinExistence type="predicted"/>
<dbReference type="SUPFAM" id="SSF160991">
    <property type="entry name" value="CV3147-like"/>
    <property type="match status" value="1"/>
</dbReference>
<dbReference type="Gene3D" id="3.40.1610.10">
    <property type="entry name" value="CV3147-like domain"/>
    <property type="match status" value="1"/>
</dbReference>
<dbReference type="Proteomes" id="UP000483035">
    <property type="component" value="Unassembled WGS sequence"/>
</dbReference>
<feature type="domain" description="S-Me-THD N-terminal" evidence="1">
    <location>
        <begin position="9"/>
        <end position="146"/>
    </location>
</feature>
<dbReference type="InterPro" id="IPR048350">
    <property type="entry name" value="S-Me-THD-like_C"/>
</dbReference>
<feature type="domain" description="S-Me-THD-like C-terminal" evidence="2">
    <location>
        <begin position="172"/>
        <end position="318"/>
    </location>
</feature>
<dbReference type="Gene3D" id="2.40.390.10">
    <property type="entry name" value="CV3147-like"/>
    <property type="match status" value="1"/>
</dbReference>
<dbReference type="RefSeq" id="WP_163988990.1">
    <property type="nucleotide sequence ID" value="NZ_WUEY01000010.1"/>
</dbReference>
<dbReference type="EMBL" id="WUEY01000010">
    <property type="protein sequence ID" value="NEI72052.1"/>
    <property type="molecule type" value="Genomic_DNA"/>
</dbReference>
<gene>
    <name evidence="3" type="ORF">GR212_20930</name>
</gene>
<dbReference type="InterPro" id="IPR010318">
    <property type="entry name" value="S-Me-THD_N"/>
</dbReference>
<protein>
    <submittedName>
        <fullName evidence="3">DUF917 family protein</fullName>
    </submittedName>
</protein>
<evidence type="ECO:0000259" key="1">
    <source>
        <dbReference type="Pfam" id="PF06032"/>
    </source>
</evidence>
<dbReference type="Pfam" id="PF20906">
    <property type="entry name" value="S-Me-THD_C"/>
    <property type="match status" value="1"/>
</dbReference>
<evidence type="ECO:0000313" key="3">
    <source>
        <dbReference type="EMBL" id="NEI72052.1"/>
    </source>
</evidence>
<reference evidence="3 4" key="1">
    <citation type="submission" date="2019-12" db="EMBL/GenBank/DDBJ databases">
        <title>Rhizobium genotypes associated with high levels of biological nitrogen fixation by grain legumes in a temperate-maritime cropping system.</title>
        <authorList>
            <person name="Maluk M."/>
            <person name="Francesc Ferrando Molina F."/>
            <person name="Lopez Del Egido L."/>
            <person name="Lafos M."/>
            <person name="Langarica-Fuentes A."/>
            <person name="Gebre Yohannes G."/>
            <person name="Young M.W."/>
            <person name="Martin P."/>
            <person name="Gantlett R."/>
            <person name="Kenicer G."/>
            <person name="Hawes C."/>
            <person name="Begg G.S."/>
            <person name="Quilliam R.S."/>
            <person name="Squire G.R."/>
            <person name="Poole P.S."/>
            <person name="Young P.W."/>
            <person name="Iannetta P.M."/>
            <person name="James E.K."/>
        </authorList>
    </citation>
    <scope>NUCLEOTIDE SEQUENCE [LARGE SCALE GENOMIC DNA]</scope>
    <source>
        <strain evidence="3 4">JHI1118</strain>
    </source>
</reference>